<evidence type="ECO:0000259" key="3">
    <source>
        <dbReference type="Pfam" id="PF08006"/>
    </source>
</evidence>
<dbReference type="Gene3D" id="1.10.1900.10">
    <property type="entry name" value="c-terminal domain of poly(a) binding protein"/>
    <property type="match status" value="1"/>
</dbReference>
<feature type="transmembrane region" description="Helical" evidence="2">
    <location>
        <begin position="111"/>
        <end position="132"/>
    </location>
</feature>
<dbReference type="RefSeq" id="WP_204695109.1">
    <property type="nucleotide sequence ID" value="NZ_JAFBEC010000001.1"/>
</dbReference>
<feature type="transmembrane region" description="Helical" evidence="2">
    <location>
        <begin position="174"/>
        <end position="193"/>
    </location>
</feature>
<feature type="transmembrane region" description="Helical" evidence="2">
    <location>
        <begin position="144"/>
        <end position="162"/>
    </location>
</feature>
<keyword evidence="5" id="KW-1185">Reference proteome</keyword>
<organism evidence="4 5">
    <name type="scientific">Geomicrobium sediminis</name>
    <dbReference type="NCBI Taxonomy" id="1347788"/>
    <lineage>
        <taxon>Bacteria</taxon>
        <taxon>Bacillati</taxon>
        <taxon>Bacillota</taxon>
        <taxon>Bacilli</taxon>
        <taxon>Bacillales</taxon>
        <taxon>Geomicrobium</taxon>
    </lineage>
</organism>
<feature type="transmembrane region" description="Helical" evidence="2">
    <location>
        <begin position="200"/>
        <end position="219"/>
    </location>
</feature>
<dbReference type="EMBL" id="JAFBEC010000001">
    <property type="protein sequence ID" value="MBM7630947.1"/>
    <property type="molecule type" value="Genomic_DNA"/>
</dbReference>
<feature type="domain" description="HAAS transmembrane region" evidence="3">
    <location>
        <begin position="93"/>
        <end position="207"/>
    </location>
</feature>
<keyword evidence="2" id="KW-0812">Transmembrane</keyword>
<comment type="caution">
    <text evidence="4">The sequence shown here is derived from an EMBL/GenBank/DDBJ whole genome shotgun (WGS) entry which is preliminary data.</text>
</comment>
<dbReference type="PANTHER" id="PTHR41307">
    <property type="entry name" value="MEMBRANE PROTEIN-RELATED"/>
    <property type="match status" value="1"/>
</dbReference>
<dbReference type="Pfam" id="PF08006">
    <property type="entry name" value="HAAS_TM"/>
    <property type="match status" value="1"/>
</dbReference>
<keyword evidence="1" id="KW-0175">Coiled coil</keyword>
<feature type="coiled-coil region" evidence="1">
    <location>
        <begin position="28"/>
        <end position="55"/>
    </location>
</feature>
<gene>
    <name evidence="4" type="ORF">JOD17_000038</name>
</gene>
<proteinExistence type="predicted"/>
<dbReference type="InterPro" id="IPR012963">
    <property type="entry name" value="HAAS_TM"/>
</dbReference>
<accession>A0ABS2P6M3</accession>
<evidence type="ECO:0000313" key="5">
    <source>
        <dbReference type="Proteomes" id="UP000741863"/>
    </source>
</evidence>
<dbReference type="SUPFAM" id="SSF158560">
    <property type="entry name" value="BH3980-like"/>
    <property type="match status" value="1"/>
</dbReference>
<evidence type="ECO:0000313" key="4">
    <source>
        <dbReference type="EMBL" id="MBM7630947.1"/>
    </source>
</evidence>
<dbReference type="PANTHER" id="PTHR41307:SF1">
    <property type="entry name" value="MEMBRANE PROTEIN"/>
    <property type="match status" value="1"/>
</dbReference>
<reference evidence="4 5" key="1">
    <citation type="submission" date="2021-01" db="EMBL/GenBank/DDBJ databases">
        <title>Genomic Encyclopedia of Type Strains, Phase IV (KMG-IV): sequencing the most valuable type-strain genomes for metagenomic binning, comparative biology and taxonomic classification.</title>
        <authorList>
            <person name="Goeker M."/>
        </authorList>
    </citation>
    <scope>NUCLEOTIDE SEQUENCE [LARGE SCALE GENOMIC DNA]</scope>
    <source>
        <strain evidence="4 5">DSM 25540</strain>
    </source>
</reference>
<protein>
    <submittedName>
        <fullName evidence="4">Membrane-anchored protein</fullName>
    </submittedName>
</protein>
<evidence type="ECO:0000256" key="2">
    <source>
        <dbReference type="SAM" id="Phobius"/>
    </source>
</evidence>
<keyword evidence="2" id="KW-1133">Transmembrane helix</keyword>
<evidence type="ECO:0000256" key="1">
    <source>
        <dbReference type="SAM" id="Coils"/>
    </source>
</evidence>
<dbReference type="Proteomes" id="UP000741863">
    <property type="component" value="Unassembled WGS sequence"/>
</dbReference>
<name>A0ABS2P6M3_9BACL</name>
<feature type="transmembrane region" description="Helical" evidence="2">
    <location>
        <begin position="225"/>
        <end position="244"/>
    </location>
</feature>
<sequence>MNAHVLSKTSQQFLENLRMYLFTSGKRESEINDILQELTEHLTDAEREGKSTEEIVGQSPKAYMKSLSSEMNRDYRTWGLKIIPMLLLGAISFLFIQDLLQGEFAYSTIQITGYLLFIISFLGGVLIAFNHLAKSKKSFLKEMTWLGIPVLLSMLILIGALILDQNVVSPMIEFGIIGQTLLSFLMIIFVISFSFWARTFILPIILIAFHLPPILLAYTPLTTDIQSLLATVIAFGVIILYLMFMNDEDDEKSYAT</sequence>
<keyword evidence="2" id="KW-0472">Membrane</keyword>
<feature type="transmembrane region" description="Helical" evidence="2">
    <location>
        <begin position="78"/>
        <end position="96"/>
    </location>
</feature>